<evidence type="ECO:0000259" key="6">
    <source>
        <dbReference type="PROSITE" id="PS50011"/>
    </source>
</evidence>
<accession>A0A941E196</accession>
<evidence type="ECO:0000313" key="8">
    <source>
        <dbReference type="Proteomes" id="UP000678545"/>
    </source>
</evidence>
<dbReference type="Gene3D" id="3.30.200.20">
    <property type="entry name" value="Phosphorylase Kinase, domain 1"/>
    <property type="match status" value="1"/>
</dbReference>
<sequence>MTTAWQPLDPARWARVKQLFETLSELPEDQAQSRLISLESDATVIEEVRKLLSSLAGDQGSQVKHLLTQAPDWSAALLTQLSSQYASPYSPHDQANDAANVQTGERLGAWELQQKIGTGGMGDVYQARRADGRFQGLAAVKLLKVGRGGDDILKRFASEQQALARLNHPHIARLLDAGQSHAAHPYFVMELIEGKAIDQACQGLPLQARLDLFLQLCDAVAYAHGQLLVHRDLKPSNVLVNQQGQVKLLDFGIAKALDPLNGSPESAPQSAEQTQVGQRPYTPYFASPEQVRGEPVSTATDIYSLGVLLYVLLTGARPYGRQASTPIEAARSVLEETPTKPSSLSAEQVSDPDWIRTRKKLKGDLDNILLKALEKEPARRYSSVDALIADIRAHLSGHPVSAHAPSWMYLLKKFVVRNRLVVGLSSVAAMALIGGVGSALWQGHQAALARDTAQTHLQRIRTITRDLVLRYGDAITNLPGGLQIKEDLLKDLIQHLEELAAEANNDPAWLTELAGVYARLAEIDGNDTGASLNKGDEGRAFAERAVKLAQQVWSQQKHDAGFVGWYMQALQVQALGLRAANQPEESVKRMQQALSLLDEAILAAPSAQQRALKMNRAATLFRMGQFHDTQSVPSLNKPEQALDWFRQSEVLLDSLGEGKTDGDGADALQWHQIRAALFGARALTKARLNGIKDARGDAEKAVQERQIAAKLAPNNTAVMDGLITEAANLGVILLRQPDTSAALQATTIAWEAVAKLARENGAGNKWETDQPRVALHHGRALVWNQEYAAALPVVELALQGLAARAKAQANPNLDRMIAWQNLYKARALYGVGEKAQAIGIVQQSIRALSPLSEQPKARDALLNLGEAQVLMMQWEPVKQTQWRQQAITSYEKAHAILALAGDHEAQLKSLQELVGGKQP</sequence>
<evidence type="ECO:0000256" key="4">
    <source>
        <dbReference type="ARBA" id="ARBA00022840"/>
    </source>
</evidence>
<feature type="domain" description="Protein kinase" evidence="6">
    <location>
        <begin position="110"/>
        <end position="401"/>
    </location>
</feature>
<evidence type="ECO:0000256" key="1">
    <source>
        <dbReference type="ARBA" id="ARBA00022679"/>
    </source>
</evidence>
<dbReference type="GO" id="GO:0005524">
    <property type="term" value="F:ATP binding"/>
    <property type="evidence" value="ECO:0007669"/>
    <property type="project" value="UniProtKB-UniRule"/>
</dbReference>
<dbReference type="InterPro" id="IPR000719">
    <property type="entry name" value="Prot_kinase_dom"/>
</dbReference>
<dbReference type="InterPro" id="IPR011009">
    <property type="entry name" value="Kinase-like_dom_sf"/>
</dbReference>
<dbReference type="AlphaFoldDB" id="A0A941E196"/>
<comment type="caution">
    <text evidence="7">The sequence shown here is derived from an EMBL/GenBank/DDBJ whole genome shotgun (WGS) entry which is preliminary data.</text>
</comment>
<evidence type="ECO:0000256" key="5">
    <source>
        <dbReference type="PROSITE-ProRule" id="PRU10141"/>
    </source>
</evidence>
<keyword evidence="1" id="KW-0808">Transferase</keyword>
<gene>
    <name evidence="7" type="ORF">KDM90_11010</name>
</gene>
<feature type="binding site" evidence="5">
    <location>
        <position position="141"/>
    </location>
    <ligand>
        <name>ATP</name>
        <dbReference type="ChEBI" id="CHEBI:30616"/>
    </ligand>
</feature>
<evidence type="ECO:0000256" key="3">
    <source>
        <dbReference type="ARBA" id="ARBA00022777"/>
    </source>
</evidence>
<dbReference type="PANTHER" id="PTHR43289">
    <property type="entry name" value="MITOGEN-ACTIVATED PROTEIN KINASE KINASE KINASE 20-RELATED"/>
    <property type="match status" value="1"/>
</dbReference>
<keyword evidence="2 5" id="KW-0547">Nucleotide-binding</keyword>
<dbReference type="InterPro" id="IPR008271">
    <property type="entry name" value="Ser/Thr_kinase_AS"/>
</dbReference>
<evidence type="ECO:0000313" key="7">
    <source>
        <dbReference type="EMBL" id="MBR7800525.1"/>
    </source>
</evidence>
<reference evidence="7" key="1">
    <citation type="submission" date="2021-04" db="EMBL/GenBank/DDBJ databases">
        <title>novel species isolated from subtropical streams in China.</title>
        <authorList>
            <person name="Lu H."/>
        </authorList>
    </citation>
    <scope>NUCLEOTIDE SEQUENCE</scope>
    <source>
        <strain evidence="7">FT137W</strain>
    </source>
</reference>
<dbReference type="PROSITE" id="PS50011">
    <property type="entry name" value="PROTEIN_KINASE_DOM"/>
    <property type="match status" value="1"/>
</dbReference>
<dbReference type="RefSeq" id="WP_212675653.1">
    <property type="nucleotide sequence ID" value="NZ_JAGSPJ010000004.1"/>
</dbReference>
<proteinExistence type="predicted"/>
<organism evidence="7 8">
    <name type="scientific">Undibacterium fentianense</name>
    <dbReference type="NCBI Taxonomy" id="2828728"/>
    <lineage>
        <taxon>Bacteria</taxon>
        <taxon>Pseudomonadati</taxon>
        <taxon>Pseudomonadota</taxon>
        <taxon>Betaproteobacteria</taxon>
        <taxon>Burkholderiales</taxon>
        <taxon>Oxalobacteraceae</taxon>
        <taxon>Undibacterium</taxon>
    </lineage>
</organism>
<dbReference type="SUPFAM" id="SSF56112">
    <property type="entry name" value="Protein kinase-like (PK-like)"/>
    <property type="match status" value="1"/>
</dbReference>
<dbReference type="Pfam" id="PF00069">
    <property type="entry name" value="Pkinase"/>
    <property type="match status" value="1"/>
</dbReference>
<protein>
    <submittedName>
        <fullName evidence="7">Serine/threonine protein kinase</fullName>
    </submittedName>
</protein>
<keyword evidence="3 7" id="KW-0418">Kinase</keyword>
<dbReference type="InterPro" id="IPR017441">
    <property type="entry name" value="Protein_kinase_ATP_BS"/>
</dbReference>
<dbReference type="GO" id="GO:0004674">
    <property type="term" value="F:protein serine/threonine kinase activity"/>
    <property type="evidence" value="ECO:0007669"/>
    <property type="project" value="UniProtKB-KW"/>
</dbReference>
<dbReference type="CDD" id="cd14014">
    <property type="entry name" value="STKc_PknB_like"/>
    <property type="match status" value="1"/>
</dbReference>
<dbReference type="PROSITE" id="PS00107">
    <property type="entry name" value="PROTEIN_KINASE_ATP"/>
    <property type="match status" value="1"/>
</dbReference>
<dbReference type="PROSITE" id="PS00108">
    <property type="entry name" value="PROTEIN_KINASE_ST"/>
    <property type="match status" value="1"/>
</dbReference>
<keyword evidence="4 5" id="KW-0067">ATP-binding</keyword>
<dbReference type="Proteomes" id="UP000678545">
    <property type="component" value="Unassembled WGS sequence"/>
</dbReference>
<dbReference type="Gene3D" id="1.10.510.10">
    <property type="entry name" value="Transferase(Phosphotransferase) domain 1"/>
    <property type="match status" value="1"/>
</dbReference>
<dbReference type="PANTHER" id="PTHR43289:SF34">
    <property type="entry name" value="SERINE_THREONINE-PROTEIN KINASE YBDM-RELATED"/>
    <property type="match status" value="1"/>
</dbReference>
<keyword evidence="7" id="KW-0723">Serine/threonine-protein kinase</keyword>
<dbReference type="SMART" id="SM00220">
    <property type="entry name" value="S_TKc"/>
    <property type="match status" value="1"/>
</dbReference>
<evidence type="ECO:0000256" key="2">
    <source>
        <dbReference type="ARBA" id="ARBA00022741"/>
    </source>
</evidence>
<name>A0A941E196_9BURK</name>
<keyword evidence="8" id="KW-1185">Reference proteome</keyword>
<dbReference type="EMBL" id="JAGSPJ010000004">
    <property type="protein sequence ID" value="MBR7800525.1"/>
    <property type="molecule type" value="Genomic_DNA"/>
</dbReference>